<name>G3AEN5_SPAPN</name>
<organism evidence="2">
    <name type="scientific">Spathaspora passalidarum (strain NRRL Y-27907 / 11-Y1)</name>
    <dbReference type="NCBI Taxonomy" id="619300"/>
    <lineage>
        <taxon>Eukaryota</taxon>
        <taxon>Fungi</taxon>
        <taxon>Dikarya</taxon>
        <taxon>Ascomycota</taxon>
        <taxon>Saccharomycotina</taxon>
        <taxon>Pichiomycetes</taxon>
        <taxon>Debaryomycetaceae</taxon>
        <taxon>Spathaspora</taxon>
    </lineage>
</organism>
<proteinExistence type="predicted"/>
<dbReference type="Proteomes" id="UP000000709">
    <property type="component" value="Unassembled WGS sequence"/>
</dbReference>
<evidence type="ECO:0000313" key="1">
    <source>
        <dbReference type="EMBL" id="EGW35661.1"/>
    </source>
</evidence>
<gene>
    <name evidence="1" type="ORF">SPAPADRAFT_58868</name>
</gene>
<evidence type="ECO:0000313" key="2">
    <source>
        <dbReference type="Proteomes" id="UP000000709"/>
    </source>
</evidence>
<dbReference type="RefSeq" id="XP_007373073.1">
    <property type="nucleotide sequence ID" value="XM_007373011.1"/>
</dbReference>
<keyword evidence="2" id="KW-1185">Reference proteome</keyword>
<dbReference type="GeneID" id="18872655"/>
<sequence length="52" mass="5616">MGIDSYALGVRSFPLFDNMMVTFSDGYTKGYLMAGKTGTIQPLVSCSKSIES</sequence>
<dbReference type="EMBL" id="GL996499">
    <property type="protein sequence ID" value="EGW35661.1"/>
    <property type="molecule type" value="Genomic_DNA"/>
</dbReference>
<accession>G3AEN5</accession>
<dbReference type="HOGENOM" id="CLU_3088789_0_0_1"/>
<dbReference type="InParanoid" id="G3AEN5"/>
<dbReference type="AlphaFoldDB" id="G3AEN5"/>
<reference evidence="1 2" key="1">
    <citation type="journal article" date="2011" name="Proc. Natl. Acad. Sci. U.S.A.">
        <title>Comparative genomics of xylose-fermenting fungi for enhanced biofuel production.</title>
        <authorList>
            <person name="Wohlbach D.J."/>
            <person name="Kuo A."/>
            <person name="Sato T.K."/>
            <person name="Potts K.M."/>
            <person name="Salamov A.A."/>
            <person name="LaButti K.M."/>
            <person name="Sun H."/>
            <person name="Clum A."/>
            <person name="Pangilinan J.L."/>
            <person name="Lindquist E.A."/>
            <person name="Lucas S."/>
            <person name="Lapidus A."/>
            <person name="Jin M."/>
            <person name="Gunawan C."/>
            <person name="Balan V."/>
            <person name="Dale B.E."/>
            <person name="Jeffries T.W."/>
            <person name="Zinkel R."/>
            <person name="Barry K.W."/>
            <person name="Grigoriev I.V."/>
            <person name="Gasch A.P."/>
        </authorList>
    </citation>
    <scope>NUCLEOTIDE SEQUENCE [LARGE SCALE GENOMIC DNA]</scope>
    <source>
        <strain evidence="2">NRRL Y-27907 / 11-Y1</strain>
    </source>
</reference>
<dbReference type="KEGG" id="spaa:SPAPADRAFT_58868"/>
<protein>
    <submittedName>
        <fullName evidence="1">Uncharacterized protein</fullName>
    </submittedName>
</protein>